<dbReference type="AlphaFoldDB" id="A0A381VAM8"/>
<sequence length="398" mass="45827">MFLIIVFFSFPHLASGQNFKTLPTNIDISKSSTGIVSMPKNVDKIFNDFDRYTKILAPNGKPIHIVVESGYSDRQVIYARKILVNHLTNLPGTKYGHDKTTIANAIANNQSILFLFKDTKTFQGWFRSIERKGFEVNGQDLRAYETILEGTDGYMAQKNPTRDASYEEIMHFVQQWGIEQAHPTLSQDLFDAFWDARAKNIYLLDYDETHEYFICGFEAYYDMWAHDPENDGTREDEYIPISNASLKVYDPKMYNIVEEYMGKHWLYMAEVVDEFDGTFSLLKEEQKTYTNKSQYLRKVALTGNNNNDLTGNKFDNSLFGNSGNNNIKPLGGFDIVDGGPGDDTAIFMGKKSEYILRNQDGRIIVDDINYWRDGQNILINMEKLKFLDKTINVTDTRK</sequence>
<dbReference type="InterPro" id="IPR011049">
    <property type="entry name" value="Serralysin-like_metalloprot_C"/>
</dbReference>
<dbReference type="SUPFAM" id="SSF51120">
    <property type="entry name" value="beta-Roll"/>
    <property type="match status" value="1"/>
</dbReference>
<evidence type="ECO:0008006" key="2">
    <source>
        <dbReference type="Google" id="ProtNLM"/>
    </source>
</evidence>
<gene>
    <name evidence="1" type="ORF">METZ01_LOCUS90254</name>
</gene>
<dbReference type="Gene3D" id="2.150.10.10">
    <property type="entry name" value="Serralysin-like metalloprotease, C-terminal"/>
    <property type="match status" value="1"/>
</dbReference>
<reference evidence="1" key="1">
    <citation type="submission" date="2018-05" db="EMBL/GenBank/DDBJ databases">
        <authorList>
            <person name="Lanie J.A."/>
            <person name="Ng W.-L."/>
            <person name="Kazmierczak K.M."/>
            <person name="Andrzejewski T.M."/>
            <person name="Davidsen T.M."/>
            <person name="Wayne K.J."/>
            <person name="Tettelin H."/>
            <person name="Glass J.I."/>
            <person name="Rusch D."/>
            <person name="Podicherti R."/>
            <person name="Tsui H.-C.T."/>
            <person name="Winkler M.E."/>
        </authorList>
    </citation>
    <scope>NUCLEOTIDE SEQUENCE</scope>
</reference>
<organism evidence="1">
    <name type="scientific">marine metagenome</name>
    <dbReference type="NCBI Taxonomy" id="408172"/>
    <lineage>
        <taxon>unclassified sequences</taxon>
        <taxon>metagenomes</taxon>
        <taxon>ecological metagenomes</taxon>
    </lineage>
</organism>
<name>A0A381VAM8_9ZZZZ</name>
<proteinExistence type="predicted"/>
<accession>A0A381VAM8</accession>
<dbReference type="EMBL" id="UINC01008302">
    <property type="protein sequence ID" value="SVA37400.1"/>
    <property type="molecule type" value="Genomic_DNA"/>
</dbReference>
<protein>
    <recommendedName>
        <fullName evidence="2">Peptidase M10 serralysin C-terminal domain-containing protein</fullName>
    </recommendedName>
</protein>
<evidence type="ECO:0000313" key="1">
    <source>
        <dbReference type="EMBL" id="SVA37400.1"/>
    </source>
</evidence>